<organism evidence="2 3">
    <name type="scientific">Candidatus Methylomirabilis tolerans</name>
    <dbReference type="NCBI Taxonomy" id="3123416"/>
    <lineage>
        <taxon>Bacteria</taxon>
        <taxon>Candidatus Methylomirabilota</taxon>
        <taxon>Candidatus Methylomirabilia</taxon>
        <taxon>Candidatus Methylomirabilales</taxon>
        <taxon>Candidatus Methylomirabilaceae</taxon>
        <taxon>Candidatus Methylomirabilis</taxon>
    </lineage>
</organism>
<dbReference type="PROSITE" id="PS51411">
    <property type="entry name" value="PSP1_C"/>
    <property type="match status" value="1"/>
</dbReference>
<dbReference type="InterPro" id="IPR007557">
    <property type="entry name" value="PSP1_C"/>
</dbReference>
<dbReference type="GO" id="GO:0005737">
    <property type="term" value="C:cytoplasm"/>
    <property type="evidence" value="ECO:0007669"/>
    <property type="project" value="TreeGrafter"/>
</dbReference>
<comment type="caution">
    <text evidence="2">The sequence shown here is derived from an EMBL/GenBank/DDBJ whole genome shotgun (WGS) entry which is preliminary data.</text>
</comment>
<name>A0AAJ1AKT5_9BACT</name>
<dbReference type="Proteomes" id="UP001197609">
    <property type="component" value="Unassembled WGS sequence"/>
</dbReference>
<evidence type="ECO:0000259" key="1">
    <source>
        <dbReference type="PROSITE" id="PS51411"/>
    </source>
</evidence>
<evidence type="ECO:0000313" key="3">
    <source>
        <dbReference type="Proteomes" id="UP001197609"/>
    </source>
</evidence>
<dbReference type="PANTHER" id="PTHR43830:SF3">
    <property type="entry name" value="PROTEIN PSP1"/>
    <property type="match status" value="1"/>
</dbReference>
<evidence type="ECO:0000313" key="2">
    <source>
        <dbReference type="EMBL" id="MBZ0160326.1"/>
    </source>
</evidence>
<reference evidence="2 3" key="1">
    <citation type="journal article" date="2021" name="bioRxiv">
        <title>Unraveling nitrogen, sulfur and carbon metabolic pathways and microbial community transcriptional responses to substrate deprivation and toxicity stresses in a bioreactor mimicking anoxic brackish coastal sediment conditions.</title>
        <authorList>
            <person name="Martins P.D."/>
            <person name="Echeveste M.J."/>
            <person name="Arshad A."/>
            <person name="Kurth J."/>
            <person name="Ouboter H."/>
            <person name="Jetten M.S.M."/>
            <person name="Welte C.U."/>
        </authorList>
    </citation>
    <scope>NUCLEOTIDE SEQUENCE [LARGE SCALE GENOMIC DNA]</scope>
    <source>
        <strain evidence="2">MAG_38</strain>
    </source>
</reference>
<dbReference type="EMBL" id="JAIOIU010000118">
    <property type="protein sequence ID" value="MBZ0160326.1"/>
    <property type="molecule type" value="Genomic_DNA"/>
</dbReference>
<proteinExistence type="predicted"/>
<protein>
    <submittedName>
        <fullName evidence="2">Stage 0 sporulation protein</fullName>
    </submittedName>
</protein>
<dbReference type="NCBIfam" id="NF041131">
    <property type="entry name" value="RicT_YaaT_fam"/>
    <property type="match status" value="1"/>
</dbReference>
<dbReference type="AlphaFoldDB" id="A0AAJ1AKT5"/>
<dbReference type="PANTHER" id="PTHR43830">
    <property type="entry name" value="PROTEIN PSP1"/>
    <property type="match status" value="1"/>
</dbReference>
<accession>A0AAJ1AKT5</accession>
<feature type="domain" description="PSP1 C-terminal" evidence="1">
    <location>
        <begin position="61"/>
        <end position="146"/>
    </location>
</feature>
<dbReference type="InterPro" id="IPR047767">
    <property type="entry name" value="PSP1-like"/>
</dbReference>
<gene>
    <name evidence="2" type="ORF">K8G79_09355</name>
</gene>
<dbReference type="Pfam" id="PF04468">
    <property type="entry name" value="PSP1"/>
    <property type="match status" value="1"/>
</dbReference>
<sequence length="297" mass="32993">MKTARISLGETEYQEQHYDPRGLNVQPGDQVVVETKWGQGLARVFATFPVFPDHKATGPLPAVLRLATTRDRANEERVRRLESDGKAFCLRKITERKLLMKLVDVKASFDRSRVTFYFYADERIDFRELVKELAQQLHTRIEMRQIRARDVASKLGCVGPCGRELCCKTFLKEYEPISVRMAKDQGLPLNPGKLAGMCGRLKCCLRYEHSMYEEMKRRLPKVGSPVEVPEGVGIVKARNILAESIVVELEDSRQITAKAADLIHIGPPLDDQSPRSGCGGGGCSSGGYGAGPAAGSR</sequence>